<organism evidence="1 2">
    <name type="scientific">uncultured phage cr106_1</name>
    <dbReference type="NCBI Taxonomy" id="2772062"/>
    <lineage>
        <taxon>Viruses</taxon>
        <taxon>Duplodnaviria</taxon>
        <taxon>Heunggongvirae</taxon>
        <taxon>Uroviricota</taxon>
        <taxon>Caudoviricetes</taxon>
        <taxon>Crassvirales</taxon>
        <taxon>Steigviridae</taxon>
        <taxon>Asinivirinae</taxon>
        <taxon>Mahstovirus</taxon>
        <taxon>Mahstovirus faecalis</taxon>
    </lineage>
</organism>
<sequence length="238" mass="26607">MTTSEFSNEFDVLYNNIMSNAAPGLNEYEKSVFLTKAQEEIIKNYFNPKGNKYSEGFDGSAKRQIDFSGLITVADGTAISSSSTTFDIRAKVYKLPNDLFLMINESLTTNTGVKQVIPIRYDEYTRLMSKPYKEPLKYQAWRLVTKGEGNTVQSEVIAHSGETITKYTVRYIRRPAPIILTNLSSEYGNVSINGKDTVSECELNPLIHGEILQRGVELAKAAYEGDLKASVELGNRSE</sequence>
<dbReference type="EMBL" id="MT774378">
    <property type="protein sequence ID" value="QOR58352.1"/>
    <property type="molecule type" value="Genomic_DNA"/>
</dbReference>
<accession>A0A7M1RWV8</accession>
<name>A0A7M1RWV8_9CAUD</name>
<protein>
    <submittedName>
        <fullName evidence="1">Uncharacterized protein</fullName>
    </submittedName>
</protein>
<dbReference type="Proteomes" id="UP000593828">
    <property type="component" value="Segment"/>
</dbReference>
<dbReference type="GeneID" id="65128822"/>
<reference evidence="1 2" key="1">
    <citation type="submission" date="2020-07" db="EMBL/GenBank/DDBJ databases">
        <title>Taxonomic proposal: Crassvirales, a new order of highly abundant and diverse bacterial viruses.</title>
        <authorList>
            <person name="Shkoporov A.N."/>
            <person name="Stockdale S.R."/>
            <person name="Guerin E."/>
            <person name="Ross R.P."/>
            <person name="Hill C."/>
        </authorList>
    </citation>
    <scope>NUCLEOTIDE SEQUENCE [LARGE SCALE GENOMIC DNA]</scope>
</reference>
<evidence type="ECO:0000313" key="1">
    <source>
        <dbReference type="EMBL" id="QOR58352.1"/>
    </source>
</evidence>
<evidence type="ECO:0000313" key="2">
    <source>
        <dbReference type="Proteomes" id="UP000593828"/>
    </source>
</evidence>
<dbReference type="InterPro" id="IPR057877">
    <property type="entry name" value="CrAss_Ring_3_4"/>
</dbReference>
<dbReference type="RefSeq" id="YP_010110510.1">
    <property type="nucleotide sequence ID" value="NC_055871.1"/>
</dbReference>
<proteinExistence type="predicted"/>
<dbReference type="KEGG" id="vg:65128822"/>
<dbReference type="Pfam" id="PF25710">
    <property type="entry name" value="CrAss_Ring_3_4"/>
    <property type="match status" value="1"/>
</dbReference>
<keyword evidence="2" id="KW-1185">Reference proteome</keyword>